<feature type="compositionally biased region" description="Polar residues" evidence="1">
    <location>
        <begin position="154"/>
        <end position="172"/>
    </location>
</feature>
<evidence type="ECO:0000313" key="2">
    <source>
        <dbReference type="EMBL" id="VFQ62048.1"/>
    </source>
</evidence>
<feature type="region of interest" description="Disordered" evidence="1">
    <location>
        <begin position="354"/>
        <end position="373"/>
    </location>
</feature>
<gene>
    <name evidence="2" type="ORF">CCAM_LOCUS3824</name>
</gene>
<keyword evidence="3" id="KW-1185">Reference proteome</keyword>
<feature type="region of interest" description="Disordered" evidence="1">
    <location>
        <begin position="195"/>
        <end position="214"/>
    </location>
</feature>
<reference evidence="2 3" key="1">
    <citation type="submission" date="2018-04" db="EMBL/GenBank/DDBJ databases">
        <authorList>
            <person name="Vogel A."/>
        </authorList>
    </citation>
    <scope>NUCLEOTIDE SEQUENCE [LARGE SCALE GENOMIC DNA]</scope>
</reference>
<accession>A0A484KB10</accession>
<dbReference type="AlphaFoldDB" id="A0A484KB10"/>
<protein>
    <submittedName>
        <fullName evidence="2">Uncharacterized protein</fullName>
    </submittedName>
</protein>
<proteinExistence type="predicted"/>
<name>A0A484KB10_9ASTE</name>
<dbReference type="Proteomes" id="UP000595140">
    <property type="component" value="Unassembled WGS sequence"/>
</dbReference>
<feature type="compositionally biased region" description="Polar residues" evidence="1">
    <location>
        <begin position="198"/>
        <end position="214"/>
    </location>
</feature>
<dbReference type="EMBL" id="OOIL02000216">
    <property type="protein sequence ID" value="VFQ62048.1"/>
    <property type="molecule type" value="Genomic_DNA"/>
</dbReference>
<feature type="region of interest" description="Disordered" evidence="1">
    <location>
        <begin position="138"/>
        <end position="184"/>
    </location>
</feature>
<evidence type="ECO:0000313" key="3">
    <source>
        <dbReference type="Proteomes" id="UP000595140"/>
    </source>
</evidence>
<sequence length="738" mass="83122">MTGDMSLLSNLIPYDGPRVTFGGSNDFGLTKGLGNLVYKGLTIQAVSYVEGLNYNLLSISQFCDKGYSLEFCKDMASLKNISTNEVILTGKRIRNIYEVIWSDVKEACLISKDKDEEVNKEDRMKPTEFIPFRSLPLKISQRNPDSDGAEPSGNFGQPSNIPDISNGDNSGNGDPVPIHPETPTTSVLQPEAELDQPVNPNQHNLRCLPTSSQPHTDDADNKFWQLYYNWRAWKVGNSEEQLLDWDQQLKNEKIIKKCLGLPVNHCCEDILDDYWVWQRNNEDLHLEHLATTPVSDFEADDEDTAVYKPVFSKATEDQMAPTSEEIAVLETTAKDFPIFPETSPAFEMVLTETVQEKAASPPQEQNQEATEEEEFQRLIQSQVLEILTTLCEISNKTQLEILEKSAEIPEQSAIPEIMEKEVEVQRHSGKAEKESQMAEEEVSQTPIAIFEEPNEAVDSDSLSRYISNFELDNAEGESERTLKITDEEDVQEHAESLPLQLFQRTSSPHQVTHFHFHSSSTPTLPDEIPETWTKKVQGLIESALASQHASFRREIELMEAKHTELIKKSEEKHSANLKEISKSVKKTLEIISLLSKTVVTKDYLKVIIDNQKEAYKLFRLIGAHSGNRKMEVILQQHSPSPIPQLPIAVNEGEASYVPSHLHMTNLILEAQQINPENSAHHLSSSGLDGTEFIGAVADHFSDATQTEERRENLRRIKEVCGNMQAISEVAGSSKRKRN</sequence>
<evidence type="ECO:0000256" key="1">
    <source>
        <dbReference type="SAM" id="MobiDB-lite"/>
    </source>
</evidence>
<organism evidence="2 3">
    <name type="scientific">Cuscuta campestris</name>
    <dbReference type="NCBI Taxonomy" id="132261"/>
    <lineage>
        <taxon>Eukaryota</taxon>
        <taxon>Viridiplantae</taxon>
        <taxon>Streptophyta</taxon>
        <taxon>Embryophyta</taxon>
        <taxon>Tracheophyta</taxon>
        <taxon>Spermatophyta</taxon>
        <taxon>Magnoliopsida</taxon>
        <taxon>eudicotyledons</taxon>
        <taxon>Gunneridae</taxon>
        <taxon>Pentapetalae</taxon>
        <taxon>asterids</taxon>
        <taxon>lamiids</taxon>
        <taxon>Solanales</taxon>
        <taxon>Convolvulaceae</taxon>
        <taxon>Cuscuteae</taxon>
        <taxon>Cuscuta</taxon>
        <taxon>Cuscuta subgen. Grammica</taxon>
        <taxon>Cuscuta sect. Cleistogrammica</taxon>
    </lineage>
</organism>